<comment type="caution">
    <text evidence="2">The sequence shown here is derived from an EMBL/GenBank/DDBJ whole genome shotgun (WGS) entry which is preliminary data.</text>
</comment>
<feature type="domain" description="DUF7779" evidence="1">
    <location>
        <begin position="218"/>
        <end position="324"/>
    </location>
</feature>
<evidence type="ECO:0000259" key="1">
    <source>
        <dbReference type="Pfam" id="PF25000"/>
    </source>
</evidence>
<protein>
    <submittedName>
        <fullName evidence="2">P-loop containing nucleoside triphosphate hydrolase protein</fullName>
    </submittedName>
</protein>
<dbReference type="SUPFAM" id="SSF48452">
    <property type="entry name" value="TPR-like"/>
    <property type="match status" value="2"/>
</dbReference>
<dbReference type="Pfam" id="PF13374">
    <property type="entry name" value="TPR_10"/>
    <property type="match status" value="5"/>
</dbReference>
<dbReference type="InterPro" id="IPR011990">
    <property type="entry name" value="TPR-like_helical_dom_sf"/>
</dbReference>
<evidence type="ECO:0000313" key="3">
    <source>
        <dbReference type="Proteomes" id="UP001218218"/>
    </source>
</evidence>
<sequence length="643" mass="72752">MHEYFNQDTGKQNIYLLYGLGGAGKTQIALKYIQDFSDVLLIDASTRDTIETALKNIAATRNIGKTPQDALQWLRCKAAPWLLLFDNADDPKLNLNDFLPLCNHGNIVMTSRNPELRVYAGSSSVVSDMETTDAVTLLLTSAKEENISTNQEIAAEIVKALCYLPLAIIQAGAFIAKSGALSRYLELYRQNQEQLLREKPAQSHDDYSWTVYTTWQISFEQLSPLAATLLQLCSFIHHQGISEKIFCNASTYKFRSSVPSQKELEKPQAFISQFLTSDGSWDSLRFLELTTELRAYSLINFHLETGLFSIHPLVHVWSQSTMTNPKVYHSFMTAIMGMSIVSISREERKLISPWLLPHIDLLLQGATDVTPDFNAYFALVYHYSTYRDLGQLGRAAELQVVVLEKTKTILGEDHPDTLLAIGSLAFTYHELGQLREAEELEVLVLKKQKTILGEDHPETVRAMANLAVTYQTLGQLKEAEKLKVMVLNKRKTILGEDHPATLWAMGNLAVTYKTLGELKKAEELEVAVVEKRKSLLGEDHPHTLSAMGNLAWTYHKLGQLKETEELQILVLKKRKAILGEDHPDTLEQLEVFILKKQQDILGDEHPHTLRTMQKLQQTYQKLGKLDETESLRVLVEEIEKRKA</sequence>
<dbReference type="Pfam" id="PF25000">
    <property type="entry name" value="DUF7779"/>
    <property type="match status" value="1"/>
</dbReference>
<name>A0AAD7EEP7_9AGAR</name>
<accession>A0AAD7EEP7</accession>
<dbReference type="PANTHER" id="PTHR46082">
    <property type="entry name" value="ATP/GTP-BINDING PROTEIN-RELATED"/>
    <property type="match status" value="1"/>
</dbReference>
<reference evidence="2" key="1">
    <citation type="submission" date="2023-03" db="EMBL/GenBank/DDBJ databases">
        <title>Massive genome expansion in bonnet fungi (Mycena s.s.) driven by repeated elements and novel gene families across ecological guilds.</title>
        <authorList>
            <consortium name="Lawrence Berkeley National Laboratory"/>
            <person name="Harder C.B."/>
            <person name="Miyauchi S."/>
            <person name="Viragh M."/>
            <person name="Kuo A."/>
            <person name="Thoen E."/>
            <person name="Andreopoulos B."/>
            <person name="Lu D."/>
            <person name="Skrede I."/>
            <person name="Drula E."/>
            <person name="Henrissat B."/>
            <person name="Morin E."/>
            <person name="Kohler A."/>
            <person name="Barry K."/>
            <person name="LaButti K."/>
            <person name="Morin E."/>
            <person name="Salamov A."/>
            <person name="Lipzen A."/>
            <person name="Mereny Z."/>
            <person name="Hegedus B."/>
            <person name="Baldrian P."/>
            <person name="Stursova M."/>
            <person name="Weitz H."/>
            <person name="Taylor A."/>
            <person name="Grigoriev I.V."/>
            <person name="Nagy L.G."/>
            <person name="Martin F."/>
            <person name="Kauserud H."/>
        </authorList>
    </citation>
    <scope>NUCLEOTIDE SEQUENCE</scope>
    <source>
        <strain evidence="2">CBHHK002</strain>
    </source>
</reference>
<keyword evidence="3" id="KW-1185">Reference proteome</keyword>
<dbReference type="GO" id="GO:0016787">
    <property type="term" value="F:hydrolase activity"/>
    <property type="evidence" value="ECO:0007669"/>
    <property type="project" value="UniProtKB-KW"/>
</dbReference>
<dbReference type="AlphaFoldDB" id="A0AAD7EEP7"/>
<proteinExistence type="predicted"/>
<dbReference type="InterPro" id="IPR056681">
    <property type="entry name" value="DUF7779"/>
</dbReference>
<dbReference type="PANTHER" id="PTHR46082:SF6">
    <property type="entry name" value="AAA+ ATPASE DOMAIN-CONTAINING PROTEIN-RELATED"/>
    <property type="match status" value="1"/>
</dbReference>
<organism evidence="2 3">
    <name type="scientific">Mycena albidolilacea</name>
    <dbReference type="NCBI Taxonomy" id="1033008"/>
    <lineage>
        <taxon>Eukaryota</taxon>
        <taxon>Fungi</taxon>
        <taxon>Dikarya</taxon>
        <taxon>Basidiomycota</taxon>
        <taxon>Agaricomycotina</taxon>
        <taxon>Agaricomycetes</taxon>
        <taxon>Agaricomycetidae</taxon>
        <taxon>Agaricales</taxon>
        <taxon>Marasmiineae</taxon>
        <taxon>Mycenaceae</taxon>
        <taxon>Mycena</taxon>
    </lineage>
</organism>
<evidence type="ECO:0000313" key="2">
    <source>
        <dbReference type="EMBL" id="KAJ7318425.1"/>
    </source>
</evidence>
<dbReference type="EMBL" id="JARIHO010000058">
    <property type="protein sequence ID" value="KAJ7318425.1"/>
    <property type="molecule type" value="Genomic_DNA"/>
</dbReference>
<dbReference type="InterPro" id="IPR027417">
    <property type="entry name" value="P-loop_NTPase"/>
</dbReference>
<gene>
    <name evidence="2" type="ORF">DFH08DRAFT_1036698</name>
</gene>
<dbReference type="Gene3D" id="3.40.50.300">
    <property type="entry name" value="P-loop containing nucleotide triphosphate hydrolases"/>
    <property type="match status" value="1"/>
</dbReference>
<dbReference type="SUPFAM" id="SSF52540">
    <property type="entry name" value="P-loop containing nucleoside triphosphate hydrolases"/>
    <property type="match status" value="1"/>
</dbReference>
<dbReference type="Gene3D" id="1.25.40.10">
    <property type="entry name" value="Tetratricopeptide repeat domain"/>
    <property type="match status" value="2"/>
</dbReference>
<keyword evidence="2" id="KW-0378">Hydrolase</keyword>
<dbReference type="Proteomes" id="UP001218218">
    <property type="component" value="Unassembled WGS sequence"/>
</dbReference>
<dbReference type="InterPro" id="IPR053137">
    <property type="entry name" value="NLR-like"/>
</dbReference>